<comment type="subcellular location">
    <subcellularLocation>
        <location evidence="1">Membrane</location>
        <topology evidence="1">Multi-pass membrane protein</topology>
    </subcellularLocation>
</comment>
<dbReference type="AlphaFoldDB" id="A0A1G7HEQ2"/>
<evidence type="ECO:0000256" key="3">
    <source>
        <dbReference type="ARBA" id="ARBA00022692"/>
    </source>
</evidence>
<feature type="transmembrane region" description="Helical" evidence="7">
    <location>
        <begin position="379"/>
        <end position="401"/>
    </location>
</feature>
<feature type="transmembrane region" description="Helical" evidence="7">
    <location>
        <begin position="141"/>
        <end position="167"/>
    </location>
</feature>
<keyword evidence="3 7" id="KW-0812">Transmembrane</keyword>
<dbReference type="PANTHER" id="PTHR21716:SF64">
    <property type="entry name" value="AI-2 TRANSPORT PROTEIN TQSA"/>
    <property type="match status" value="1"/>
</dbReference>
<dbReference type="InterPro" id="IPR002549">
    <property type="entry name" value="AI-2E-like"/>
</dbReference>
<comment type="similarity">
    <text evidence="2">Belongs to the autoinducer-2 exporter (AI-2E) (TC 2.A.86) family.</text>
</comment>
<accession>A0A1G7HEQ2</accession>
<keyword evidence="5 7" id="KW-0472">Membrane</keyword>
<dbReference type="EMBL" id="FNBT01000001">
    <property type="protein sequence ID" value="SDE98816.1"/>
    <property type="molecule type" value="Genomic_DNA"/>
</dbReference>
<feature type="compositionally biased region" description="Pro residues" evidence="6">
    <location>
        <begin position="45"/>
        <end position="55"/>
    </location>
</feature>
<name>A0A1G7HEQ2_9ACTN</name>
<evidence type="ECO:0000256" key="2">
    <source>
        <dbReference type="ARBA" id="ARBA00009773"/>
    </source>
</evidence>
<gene>
    <name evidence="8" type="ORF">SAMN05660662_0557</name>
</gene>
<feature type="transmembrane region" description="Helical" evidence="7">
    <location>
        <begin position="89"/>
        <end position="106"/>
    </location>
</feature>
<keyword evidence="4 7" id="KW-1133">Transmembrane helix</keyword>
<evidence type="ECO:0000313" key="9">
    <source>
        <dbReference type="Proteomes" id="UP000199406"/>
    </source>
</evidence>
<proteinExistence type="inferred from homology"/>
<evidence type="ECO:0000256" key="4">
    <source>
        <dbReference type="ARBA" id="ARBA00022989"/>
    </source>
</evidence>
<feature type="compositionally biased region" description="Low complexity" evidence="6">
    <location>
        <begin position="56"/>
        <end position="75"/>
    </location>
</feature>
<evidence type="ECO:0000256" key="6">
    <source>
        <dbReference type="SAM" id="MobiDB-lite"/>
    </source>
</evidence>
<dbReference type="GO" id="GO:0016020">
    <property type="term" value="C:membrane"/>
    <property type="evidence" value="ECO:0007669"/>
    <property type="project" value="UniProtKB-SubCell"/>
</dbReference>
<reference evidence="9" key="1">
    <citation type="submission" date="2016-10" db="EMBL/GenBank/DDBJ databases">
        <authorList>
            <person name="Varghese N."/>
            <person name="Submissions S."/>
        </authorList>
    </citation>
    <scope>NUCLEOTIDE SEQUENCE [LARGE SCALE GENOMIC DNA]</scope>
    <source>
        <strain evidence="9">DSM 44268</strain>
    </source>
</reference>
<feature type="region of interest" description="Disordered" evidence="6">
    <location>
        <begin position="443"/>
        <end position="477"/>
    </location>
</feature>
<feature type="region of interest" description="Disordered" evidence="6">
    <location>
        <begin position="1"/>
        <end position="82"/>
    </location>
</feature>
<evidence type="ECO:0000256" key="7">
    <source>
        <dbReference type="SAM" id="Phobius"/>
    </source>
</evidence>
<evidence type="ECO:0000256" key="5">
    <source>
        <dbReference type="ARBA" id="ARBA00023136"/>
    </source>
</evidence>
<feature type="compositionally biased region" description="Low complexity" evidence="6">
    <location>
        <begin position="30"/>
        <end position="44"/>
    </location>
</feature>
<dbReference type="PANTHER" id="PTHR21716">
    <property type="entry name" value="TRANSMEMBRANE PROTEIN"/>
    <property type="match status" value="1"/>
</dbReference>
<feature type="compositionally biased region" description="Low complexity" evidence="6">
    <location>
        <begin position="455"/>
        <end position="477"/>
    </location>
</feature>
<protein>
    <submittedName>
        <fullName evidence="8">Predicted PurR-regulated permease PerM</fullName>
    </submittedName>
</protein>
<feature type="transmembrane region" description="Helical" evidence="7">
    <location>
        <begin position="315"/>
        <end position="334"/>
    </location>
</feature>
<evidence type="ECO:0000256" key="1">
    <source>
        <dbReference type="ARBA" id="ARBA00004141"/>
    </source>
</evidence>
<dbReference type="Proteomes" id="UP000199406">
    <property type="component" value="Unassembled WGS sequence"/>
</dbReference>
<evidence type="ECO:0000313" key="8">
    <source>
        <dbReference type="EMBL" id="SDE98816.1"/>
    </source>
</evidence>
<sequence>MVRPAVHGSGREASRGLGPGAPSPVGAESTDPAPTQPTPTQAPGAQPPETQPPAADPGRQAGASTPTATSGSTAAVETPEGPSSGLPRWLLLLAGAAAATIAVAGVRAVAWLVAPLLLALVVVVGLWPVSSWLRRHGAPRWVATTVLLVLVWAVLLGFVALLVVSVAQLAALLPDYAPRAQELIDGVVADLNDAGLVSGQFSDLVEQIDYTQLVDLATGFLGQLTAAASTLVLLLSALVFMTIESSGFGRRLALVGKERPHLPVAFSLFAQGTRSYLLVSTVFGAIVAVGDAIALAILAVPAAPLWGLLAFITNYVPNIGFVLGVVPPALLGLLAGGWGELIAILVVYTLLNFVVQTLIQPRFVGDSVGLSMTVTFIALLFWGWVLGALGALLAIPLTLAVKALLVDVDPRGHWLDALLREEPRAPRTSRARRRMNARRSALASVRRLHHPRRVAGQAPAPAGQAPAPAGDAGTPVG</sequence>
<dbReference type="STRING" id="1550231.SAMN05660662_0557"/>
<organism evidence="8 9">
    <name type="scientific">Blastococcus aurantiacus</name>
    <dbReference type="NCBI Taxonomy" id="1550231"/>
    <lineage>
        <taxon>Bacteria</taxon>
        <taxon>Bacillati</taxon>
        <taxon>Actinomycetota</taxon>
        <taxon>Actinomycetes</taxon>
        <taxon>Geodermatophilales</taxon>
        <taxon>Geodermatophilaceae</taxon>
        <taxon>Blastococcus</taxon>
    </lineage>
</organism>
<feature type="transmembrane region" description="Helical" evidence="7">
    <location>
        <begin position="341"/>
        <end position="359"/>
    </location>
</feature>
<feature type="transmembrane region" description="Helical" evidence="7">
    <location>
        <begin position="276"/>
        <end position="303"/>
    </location>
</feature>
<keyword evidence="9" id="KW-1185">Reference proteome</keyword>
<feature type="transmembrane region" description="Helical" evidence="7">
    <location>
        <begin position="112"/>
        <end position="129"/>
    </location>
</feature>
<dbReference type="Pfam" id="PF01594">
    <property type="entry name" value="AI-2E_transport"/>
    <property type="match status" value="1"/>
</dbReference>
<dbReference type="GO" id="GO:0055085">
    <property type="term" value="P:transmembrane transport"/>
    <property type="evidence" value="ECO:0007669"/>
    <property type="project" value="TreeGrafter"/>
</dbReference>
<feature type="transmembrane region" description="Helical" evidence="7">
    <location>
        <begin position="220"/>
        <end position="243"/>
    </location>
</feature>